<name>A0ABU9R0F4_9BURK</name>
<proteinExistence type="predicted"/>
<sequence length="213" mass="24200">MKSDNSLIKPALSFDEPVEMLRACHERIAAQCATLEKLAAHLPLYGPDTQAQQAARNIMRYFDVAGPHHHADEEQDLFPMLIEISRRQCSPVGGRIAFLLDEHRSLEAALVQLRVVLADVADRKTRLLERRRVADFVGAYRAHRPSAAMVARRTITPQWRPRSAAFQEKHPCEIQQTSFPFFPSNTSSMRAVLRDVSATLPFSARLMRWSQAR</sequence>
<dbReference type="Gene3D" id="1.20.120.520">
    <property type="entry name" value="nmb1532 protein domain like"/>
    <property type="match status" value="1"/>
</dbReference>
<evidence type="ECO:0000313" key="2">
    <source>
        <dbReference type="EMBL" id="MEM5340415.1"/>
    </source>
</evidence>
<dbReference type="InterPro" id="IPR012312">
    <property type="entry name" value="Hemerythrin-like"/>
</dbReference>
<keyword evidence="3" id="KW-1185">Reference proteome</keyword>
<reference evidence="2 3" key="1">
    <citation type="submission" date="2024-01" db="EMBL/GenBank/DDBJ databases">
        <title>The diversity of rhizobia nodulating Mimosa spp. in eleven states of Brazil covering several biomes is determined by host plant, location, and edaphic factors.</title>
        <authorList>
            <person name="Rouws L."/>
            <person name="Barauna A."/>
            <person name="Beukes C."/>
            <person name="De Faria S.M."/>
            <person name="Gross E."/>
            <person name="Dos Reis Junior F.B."/>
            <person name="Simon M."/>
            <person name="Maluk M."/>
            <person name="Odee D.W."/>
            <person name="Kenicer G."/>
            <person name="Young J.P.W."/>
            <person name="Reis V.M."/>
            <person name="Zilli J."/>
            <person name="James E.K."/>
        </authorList>
    </citation>
    <scope>NUCLEOTIDE SEQUENCE [LARGE SCALE GENOMIC DNA]</scope>
    <source>
        <strain evidence="2 3">JPY530</strain>
    </source>
</reference>
<evidence type="ECO:0000259" key="1">
    <source>
        <dbReference type="Pfam" id="PF01814"/>
    </source>
</evidence>
<comment type="caution">
    <text evidence="2">The sequence shown here is derived from an EMBL/GenBank/DDBJ whole genome shotgun (WGS) entry which is preliminary data.</text>
</comment>
<protein>
    <submittedName>
        <fullName evidence="2">Hemerythrin domain-containing protein</fullName>
    </submittedName>
</protein>
<dbReference type="RefSeq" id="WP_240057445.1">
    <property type="nucleotide sequence ID" value="NZ_JAZHFZ010000006.1"/>
</dbReference>
<dbReference type="EMBL" id="JAZHGA010000007">
    <property type="protein sequence ID" value="MEM5340415.1"/>
    <property type="molecule type" value="Genomic_DNA"/>
</dbReference>
<organism evidence="2 3">
    <name type="scientific">Paraburkholderia azotifigens</name>
    <dbReference type="NCBI Taxonomy" id="2057004"/>
    <lineage>
        <taxon>Bacteria</taxon>
        <taxon>Pseudomonadati</taxon>
        <taxon>Pseudomonadota</taxon>
        <taxon>Betaproteobacteria</taxon>
        <taxon>Burkholderiales</taxon>
        <taxon>Burkholderiaceae</taxon>
        <taxon>Paraburkholderia</taxon>
    </lineage>
</organism>
<accession>A0ABU9R0F4</accession>
<dbReference type="Proteomes" id="UP001481677">
    <property type="component" value="Unassembled WGS sequence"/>
</dbReference>
<dbReference type="CDD" id="cd12108">
    <property type="entry name" value="Hr-like"/>
    <property type="match status" value="1"/>
</dbReference>
<gene>
    <name evidence="2" type="ORF">V4C56_12350</name>
</gene>
<feature type="domain" description="Hemerythrin-like" evidence="1">
    <location>
        <begin position="17"/>
        <end position="143"/>
    </location>
</feature>
<dbReference type="Pfam" id="PF01814">
    <property type="entry name" value="Hemerythrin"/>
    <property type="match status" value="1"/>
</dbReference>
<evidence type="ECO:0000313" key="3">
    <source>
        <dbReference type="Proteomes" id="UP001481677"/>
    </source>
</evidence>